<evidence type="ECO:0000313" key="2">
    <source>
        <dbReference type="Proteomes" id="UP000276133"/>
    </source>
</evidence>
<dbReference type="EMBL" id="REGN01002578">
    <property type="protein sequence ID" value="RNA27228.1"/>
    <property type="molecule type" value="Genomic_DNA"/>
</dbReference>
<evidence type="ECO:0000313" key="1">
    <source>
        <dbReference type="EMBL" id="RNA27228.1"/>
    </source>
</evidence>
<proteinExistence type="predicted"/>
<accession>A0A3M7RV65</accession>
<sequence>MAGRPCTDWPATKRSKKKFYQDHRSKIFIWTVLWPTGLHTVSRLTAFQLAGHFTVGLSGGRPWKDRPF</sequence>
<dbReference type="Proteomes" id="UP000276133">
    <property type="component" value="Unassembled WGS sequence"/>
</dbReference>
<name>A0A3M7RV65_BRAPC</name>
<keyword evidence="2" id="KW-1185">Reference proteome</keyword>
<organism evidence="1 2">
    <name type="scientific">Brachionus plicatilis</name>
    <name type="common">Marine rotifer</name>
    <name type="synonym">Brachionus muelleri</name>
    <dbReference type="NCBI Taxonomy" id="10195"/>
    <lineage>
        <taxon>Eukaryota</taxon>
        <taxon>Metazoa</taxon>
        <taxon>Spiralia</taxon>
        <taxon>Gnathifera</taxon>
        <taxon>Rotifera</taxon>
        <taxon>Eurotatoria</taxon>
        <taxon>Monogononta</taxon>
        <taxon>Pseudotrocha</taxon>
        <taxon>Ploima</taxon>
        <taxon>Brachionidae</taxon>
        <taxon>Brachionus</taxon>
    </lineage>
</organism>
<dbReference type="AlphaFoldDB" id="A0A3M7RV65"/>
<reference evidence="1 2" key="1">
    <citation type="journal article" date="2018" name="Sci. Rep.">
        <title>Genomic signatures of local adaptation to the degree of environmental predictability in rotifers.</title>
        <authorList>
            <person name="Franch-Gras L."/>
            <person name="Hahn C."/>
            <person name="Garcia-Roger E.M."/>
            <person name="Carmona M.J."/>
            <person name="Serra M."/>
            <person name="Gomez A."/>
        </authorList>
    </citation>
    <scope>NUCLEOTIDE SEQUENCE [LARGE SCALE GENOMIC DNA]</scope>
    <source>
        <strain evidence="1">HYR1</strain>
    </source>
</reference>
<gene>
    <name evidence="1" type="ORF">BpHYR1_021669</name>
</gene>
<protein>
    <submittedName>
        <fullName evidence="1">Uncharacterized protein</fullName>
    </submittedName>
</protein>
<comment type="caution">
    <text evidence="1">The sequence shown here is derived from an EMBL/GenBank/DDBJ whole genome shotgun (WGS) entry which is preliminary data.</text>
</comment>